<keyword evidence="1" id="KW-1133">Transmembrane helix</keyword>
<dbReference type="PANTHER" id="PTHR32251">
    <property type="entry name" value="3-OXO-5-ALPHA-STEROID 4-DEHYDROGENASE"/>
    <property type="match status" value="1"/>
</dbReference>
<dbReference type="Gene3D" id="1.20.120.1630">
    <property type="match status" value="1"/>
</dbReference>
<evidence type="ECO:0000313" key="3">
    <source>
        <dbReference type="Proteomes" id="UP000639772"/>
    </source>
</evidence>
<dbReference type="GO" id="GO:0016020">
    <property type="term" value="C:membrane"/>
    <property type="evidence" value="ECO:0007669"/>
    <property type="project" value="TreeGrafter"/>
</dbReference>
<gene>
    <name evidence="2" type="ORF">HPP92_007133</name>
</gene>
<dbReference type="AlphaFoldDB" id="A0A835VAZ4"/>
<dbReference type="PANTHER" id="PTHR32251:SF23">
    <property type="entry name" value="3-OXO-5-ALPHA-STEROID 4-DEHYDROGENASE (DUF1295)"/>
    <property type="match status" value="1"/>
</dbReference>
<feature type="transmembrane region" description="Helical" evidence="1">
    <location>
        <begin position="6"/>
        <end position="25"/>
    </location>
</feature>
<reference evidence="2 3" key="1">
    <citation type="journal article" date="2020" name="Nat. Food">
        <title>A phased Vanilla planifolia genome enables genetic improvement of flavour and production.</title>
        <authorList>
            <person name="Hasing T."/>
            <person name="Tang H."/>
            <person name="Brym M."/>
            <person name="Khazi F."/>
            <person name="Huang T."/>
            <person name="Chambers A.H."/>
        </authorList>
    </citation>
    <scope>NUCLEOTIDE SEQUENCE [LARGE SCALE GENOMIC DNA]</scope>
    <source>
        <tissue evidence="2">Leaf</tissue>
    </source>
</reference>
<sequence length="325" mass="38862">MGNLKNAAIAFLAPLPSIFFYLYFLHLHRRYSSLFGVFPASQLWLWCYRHPLILANLIFFANVDILFWIIGLLQSNNWMIDLYWTIIPVMLAHFFAAHPTARANGVRSTVAICLTWLWSIRLTHSYFRREKWEWGKREDWRFNEMRRQYGKNWWWLSFFAVYVSQQIFLIGICLPLYAIHSNNNPWGFWDYIATCLCISGITIAYFADTQLYVFVQKNEAFRESGATIVPNLDKGLWQYSRHPNYFGEQLWWWGLYIYASNLGGGWMFIGPFMNSLCLVYVTVLVERRMLKREDRVEAYKQYQKKTSMWIPWFKSATKDPKEKEI</sequence>
<feature type="transmembrane region" description="Helical" evidence="1">
    <location>
        <begin position="265"/>
        <end position="285"/>
    </location>
</feature>
<keyword evidence="1" id="KW-0472">Membrane</keyword>
<evidence type="ECO:0000256" key="1">
    <source>
        <dbReference type="SAM" id="Phobius"/>
    </source>
</evidence>
<feature type="transmembrane region" description="Helical" evidence="1">
    <location>
        <begin position="188"/>
        <end position="207"/>
    </location>
</feature>
<dbReference type="Pfam" id="PF06966">
    <property type="entry name" value="DUF1295"/>
    <property type="match status" value="1"/>
</dbReference>
<proteinExistence type="predicted"/>
<protein>
    <recommendedName>
        <fullName evidence="4">Steroid 5-alpha reductase C-terminal domain-containing protein</fullName>
    </recommendedName>
</protein>
<keyword evidence="1" id="KW-0812">Transmembrane</keyword>
<dbReference type="OrthoDB" id="201504at2759"/>
<feature type="transmembrane region" description="Helical" evidence="1">
    <location>
        <begin position="153"/>
        <end position="176"/>
    </location>
</feature>
<organism evidence="2 3">
    <name type="scientific">Vanilla planifolia</name>
    <name type="common">Vanilla</name>
    <dbReference type="NCBI Taxonomy" id="51239"/>
    <lineage>
        <taxon>Eukaryota</taxon>
        <taxon>Viridiplantae</taxon>
        <taxon>Streptophyta</taxon>
        <taxon>Embryophyta</taxon>
        <taxon>Tracheophyta</taxon>
        <taxon>Spermatophyta</taxon>
        <taxon>Magnoliopsida</taxon>
        <taxon>Liliopsida</taxon>
        <taxon>Asparagales</taxon>
        <taxon>Orchidaceae</taxon>
        <taxon>Vanilloideae</taxon>
        <taxon>Vanilleae</taxon>
        <taxon>Vanilla</taxon>
    </lineage>
</organism>
<name>A0A835VAZ4_VANPL</name>
<comment type="caution">
    <text evidence="2">The sequence shown here is derived from an EMBL/GenBank/DDBJ whole genome shotgun (WGS) entry which is preliminary data.</text>
</comment>
<evidence type="ECO:0000313" key="2">
    <source>
        <dbReference type="EMBL" id="KAG0490270.1"/>
    </source>
</evidence>
<dbReference type="Proteomes" id="UP000639772">
    <property type="component" value="Chromosome 3"/>
</dbReference>
<feature type="transmembrane region" description="Helical" evidence="1">
    <location>
        <begin position="52"/>
        <end position="72"/>
    </location>
</feature>
<feature type="transmembrane region" description="Helical" evidence="1">
    <location>
        <begin position="78"/>
        <end position="97"/>
    </location>
</feature>
<dbReference type="PROSITE" id="PS50244">
    <property type="entry name" value="S5A_REDUCTASE"/>
    <property type="match status" value="1"/>
</dbReference>
<evidence type="ECO:0008006" key="4">
    <source>
        <dbReference type="Google" id="ProtNLM"/>
    </source>
</evidence>
<dbReference type="EMBL" id="JADCNM010000003">
    <property type="protein sequence ID" value="KAG0490270.1"/>
    <property type="molecule type" value="Genomic_DNA"/>
</dbReference>
<dbReference type="InterPro" id="IPR010721">
    <property type="entry name" value="UstE-like"/>
</dbReference>
<accession>A0A835VAZ4</accession>